<protein>
    <submittedName>
        <fullName evidence="2">DUF131 domain-containing protein</fullName>
    </submittedName>
</protein>
<keyword evidence="1" id="KW-0812">Transmembrane</keyword>
<keyword evidence="1" id="KW-1133">Transmembrane helix</keyword>
<sequence>MLTFIILVGFIISLIGLLLIVLSLIPGEREENKVEGGGVLIVGPLPIVFGSSRRAALIAAIIGVIMIIIVLALTIVMAW</sequence>
<accession>A0A7J3XYM8</accession>
<dbReference type="NCBIfam" id="TIGR00304">
    <property type="entry name" value="TIGR00304 family membrane protein"/>
    <property type="match status" value="1"/>
</dbReference>
<feature type="transmembrane region" description="Helical" evidence="1">
    <location>
        <begin position="55"/>
        <end position="78"/>
    </location>
</feature>
<evidence type="ECO:0000256" key="1">
    <source>
        <dbReference type="SAM" id="Phobius"/>
    </source>
</evidence>
<dbReference type="Pfam" id="PF01998">
    <property type="entry name" value="DUF131"/>
    <property type="match status" value="1"/>
</dbReference>
<dbReference type="AlphaFoldDB" id="A0A7J3XYM8"/>
<feature type="transmembrane region" description="Helical" evidence="1">
    <location>
        <begin position="6"/>
        <end position="25"/>
    </location>
</feature>
<dbReference type="EMBL" id="DRYK01000035">
    <property type="protein sequence ID" value="HHP67663.1"/>
    <property type="molecule type" value="Genomic_DNA"/>
</dbReference>
<reference evidence="2" key="1">
    <citation type="journal article" date="2020" name="mSystems">
        <title>Genome- and Community-Level Interaction Insights into Carbon Utilization and Element Cycling Functions of Hydrothermarchaeota in Hydrothermal Sediment.</title>
        <authorList>
            <person name="Zhou Z."/>
            <person name="Liu Y."/>
            <person name="Xu W."/>
            <person name="Pan J."/>
            <person name="Luo Z.H."/>
            <person name="Li M."/>
        </authorList>
    </citation>
    <scope>NUCLEOTIDE SEQUENCE [LARGE SCALE GENOMIC DNA]</scope>
    <source>
        <strain evidence="2">SpSt-110</strain>
    </source>
</reference>
<evidence type="ECO:0000313" key="2">
    <source>
        <dbReference type="EMBL" id="HHP67663.1"/>
    </source>
</evidence>
<comment type="caution">
    <text evidence="2">The sequence shown here is derived from an EMBL/GenBank/DDBJ whole genome shotgun (WGS) entry which is preliminary data.</text>
</comment>
<name>A0A7J3XYM8_9CREN</name>
<gene>
    <name evidence="2" type="ORF">ENM60_02565</name>
</gene>
<dbReference type="InterPro" id="IPR002849">
    <property type="entry name" value="DUF131"/>
</dbReference>
<organism evidence="2">
    <name type="scientific">Thermogladius calderae</name>
    <dbReference type="NCBI Taxonomy" id="1200300"/>
    <lineage>
        <taxon>Archaea</taxon>
        <taxon>Thermoproteota</taxon>
        <taxon>Thermoprotei</taxon>
        <taxon>Desulfurococcales</taxon>
        <taxon>Desulfurococcaceae</taxon>
        <taxon>Thermogladius</taxon>
    </lineage>
</organism>
<keyword evidence="1" id="KW-0472">Membrane</keyword>
<proteinExistence type="predicted"/>